<dbReference type="PANTHER" id="PTHR10166">
    <property type="entry name" value="VOLTAGE-DEPENDENT CALCIUM CHANNEL SUBUNIT ALPHA-2/DELTA-RELATED"/>
    <property type="match status" value="1"/>
</dbReference>
<feature type="signal peptide" evidence="1">
    <location>
        <begin position="1"/>
        <end position="19"/>
    </location>
</feature>
<dbReference type="CDD" id="cd01465">
    <property type="entry name" value="vWA_subgroup"/>
    <property type="match status" value="1"/>
</dbReference>
<organism evidence="3 4">
    <name type="scientific">Pinibacter aurantiacus</name>
    <dbReference type="NCBI Taxonomy" id="2851599"/>
    <lineage>
        <taxon>Bacteria</taxon>
        <taxon>Pseudomonadati</taxon>
        <taxon>Bacteroidota</taxon>
        <taxon>Chitinophagia</taxon>
        <taxon>Chitinophagales</taxon>
        <taxon>Chitinophagaceae</taxon>
        <taxon>Pinibacter</taxon>
    </lineage>
</organism>
<feature type="chain" id="PRO_5039373422" evidence="1">
    <location>
        <begin position="20"/>
        <end position="638"/>
    </location>
</feature>
<sequence length="638" mass="69919">MKTLLSVLLVYAGTFLFTAQSITITGKITDEKGNPLQGVSVIVKSTKTSVSSDATGSYSIKVADENATLSFSYVGYQSQYIKVKGKTVIDVKMQPVTQALNEVVVVGYGAQRKMDMTSSAQVSTALSGRVAGVVVQGYSGSKSVKVRGNSSIKSKDEEYNREGYDNIQENIFQKVTDHPLSTFSIDVDAASYSNVRRLINDGTLPTPGAVRVEEMINYFSYNYPQPKDDKPFSVTTESTKCPWNNEHQLVMIGLQGKKIDYDKLPPSNLVFLIDVSGSMESPDKLPLVKSSLQLLSEQLRPQDKIAIVVYAGNAGLVLPSTNDKQKIKEAINALEAGGSTAGGAGIELAYKTAQQNFMKEGNNRVILCTDGDFNVGASSDDALENLIEQKRATGVYLTVLGFGTGNYQDGKMQKLADKGNGNHAYIDNISEAKKVLISEFGGTLFTIAKDVKLQVEFNPEKVKGYRLIGYENRILAKEDFNNDKKDAGDMGSNHTVTALYEIIPFGTEDDDELGTVDPLRYQKQKAKKTSTSFSNELMFVKLRYKKPDEDNSKLFEVPVNANSQLASSNIRFASAVAAFGMILRNSEFKGTSNYKLVKSLAQGSIDNNSDMYKKEFLELVKKAETLKSTAKNEPEEDF</sequence>
<comment type="caution">
    <text evidence="3">The sequence shown here is derived from an EMBL/GenBank/DDBJ whole genome shotgun (WGS) entry which is preliminary data.</text>
</comment>
<reference evidence="3" key="1">
    <citation type="submission" date="2021-06" db="EMBL/GenBank/DDBJ databases">
        <authorList>
            <person name="Huq M.A."/>
        </authorList>
    </citation>
    <scope>NUCLEOTIDE SEQUENCE</scope>
    <source>
        <strain evidence="3">MAH-26</strain>
    </source>
</reference>
<dbReference type="Pfam" id="PF13715">
    <property type="entry name" value="CarbopepD_reg_2"/>
    <property type="match status" value="1"/>
</dbReference>
<evidence type="ECO:0000313" key="3">
    <source>
        <dbReference type="EMBL" id="MBV4358463.1"/>
    </source>
</evidence>
<dbReference type="PROSITE" id="PS50234">
    <property type="entry name" value="VWFA"/>
    <property type="match status" value="1"/>
</dbReference>
<keyword evidence="4" id="KW-1185">Reference proteome</keyword>
<evidence type="ECO:0000259" key="2">
    <source>
        <dbReference type="PROSITE" id="PS50234"/>
    </source>
</evidence>
<protein>
    <submittedName>
        <fullName evidence="3">von Willebrand factor type A domain-containing protein</fullName>
    </submittedName>
</protein>
<dbReference type="AlphaFoldDB" id="A0A9E2S8G8"/>
<gene>
    <name evidence="3" type="ORF">KTO63_14965</name>
</gene>
<dbReference type="InterPro" id="IPR022156">
    <property type="entry name" value="Uncharacterised_YfbK_N"/>
</dbReference>
<evidence type="ECO:0000256" key="1">
    <source>
        <dbReference type="SAM" id="SignalP"/>
    </source>
</evidence>
<dbReference type="InterPro" id="IPR002035">
    <property type="entry name" value="VWF_A"/>
</dbReference>
<name>A0A9E2S8G8_9BACT</name>
<dbReference type="SMART" id="SM00327">
    <property type="entry name" value="VWA"/>
    <property type="match status" value="1"/>
</dbReference>
<dbReference type="RefSeq" id="WP_217792143.1">
    <property type="nucleotide sequence ID" value="NZ_JAHSPG010000012.1"/>
</dbReference>
<dbReference type="Pfam" id="PF00092">
    <property type="entry name" value="VWA"/>
    <property type="match status" value="1"/>
</dbReference>
<dbReference type="PANTHER" id="PTHR10166:SF37">
    <property type="entry name" value="STOLID, ISOFORM H"/>
    <property type="match status" value="1"/>
</dbReference>
<accession>A0A9E2S8G8</accession>
<dbReference type="InterPro" id="IPR021908">
    <property type="entry name" value="YfbK_C"/>
</dbReference>
<keyword evidence="1" id="KW-0732">Signal</keyword>
<proteinExistence type="predicted"/>
<dbReference type="InterPro" id="IPR051173">
    <property type="entry name" value="Ca_channel_alpha-2/delta"/>
</dbReference>
<dbReference type="Pfam" id="PF12450">
    <property type="entry name" value="vWF_A"/>
    <property type="match status" value="1"/>
</dbReference>
<dbReference type="Pfam" id="PF12034">
    <property type="entry name" value="YfbK_C"/>
    <property type="match status" value="1"/>
</dbReference>
<evidence type="ECO:0000313" key="4">
    <source>
        <dbReference type="Proteomes" id="UP000812270"/>
    </source>
</evidence>
<feature type="domain" description="VWFA" evidence="2">
    <location>
        <begin position="268"/>
        <end position="444"/>
    </location>
</feature>
<dbReference type="EMBL" id="JAHSPG010000012">
    <property type="protein sequence ID" value="MBV4358463.1"/>
    <property type="molecule type" value="Genomic_DNA"/>
</dbReference>
<dbReference type="Proteomes" id="UP000812270">
    <property type="component" value="Unassembled WGS sequence"/>
</dbReference>